<protein>
    <submittedName>
        <fullName evidence="1">Uncharacterized protein</fullName>
    </submittedName>
</protein>
<proteinExistence type="predicted"/>
<keyword evidence="2" id="KW-1185">Reference proteome</keyword>
<evidence type="ECO:0000313" key="1">
    <source>
        <dbReference type="EMBL" id="TWT47120.1"/>
    </source>
</evidence>
<evidence type="ECO:0000313" key="2">
    <source>
        <dbReference type="Proteomes" id="UP000316598"/>
    </source>
</evidence>
<dbReference type="Proteomes" id="UP000316598">
    <property type="component" value="Unassembled WGS sequence"/>
</dbReference>
<dbReference type="AlphaFoldDB" id="A0A5C5W8Y8"/>
<organism evidence="1 2">
    <name type="scientific">Rubripirellula amarantea</name>
    <dbReference type="NCBI Taxonomy" id="2527999"/>
    <lineage>
        <taxon>Bacteria</taxon>
        <taxon>Pseudomonadati</taxon>
        <taxon>Planctomycetota</taxon>
        <taxon>Planctomycetia</taxon>
        <taxon>Pirellulales</taxon>
        <taxon>Pirellulaceae</taxon>
        <taxon>Rubripirellula</taxon>
    </lineage>
</organism>
<gene>
    <name evidence="1" type="ORF">Pla22_52500</name>
</gene>
<comment type="caution">
    <text evidence="1">The sequence shown here is derived from an EMBL/GenBank/DDBJ whole genome shotgun (WGS) entry which is preliminary data.</text>
</comment>
<sequence>MCRSFASLCQTSTRPVNPDVIPLKCSIARDLCGFHQFWPDQFSACVICHPLQRVASLHLLAARMVDRLRFSLTPKVAGTGRDARVGDSTFSTLLAAPSTTYCNRRRRFYGHADRLSPAIAERRGLIRRCTALIARTCLRLFFRWHAFLRCHPTETPRTSRLGSLPTSLRHPNRDVLGVSSPLRFRFHARPMLNLLMPHAARYTRSMPAASRRCLAHARRLLTPREGITMGCTGAGLAGVF</sequence>
<accession>A0A5C5W8Y8</accession>
<dbReference type="EMBL" id="SJPI01000007">
    <property type="protein sequence ID" value="TWT47120.1"/>
    <property type="molecule type" value="Genomic_DNA"/>
</dbReference>
<name>A0A5C5W8Y8_9BACT</name>
<reference evidence="1 2" key="1">
    <citation type="submission" date="2019-02" db="EMBL/GenBank/DDBJ databases">
        <title>Deep-cultivation of Planctomycetes and their phenomic and genomic characterization uncovers novel biology.</title>
        <authorList>
            <person name="Wiegand S."/>
            <person name="Jogler M."/>
            <person name="Boedeker C."/>
            <person name="Pinto D."/>
            <person name="Vollmers J."/>
            <person name="Rivas-Marin E."/>
            <person name="Kohn T."/>
            <person name="Peeters S.H."/>
            <person name="Heuer A."/>
            <person name="Rast P."/>
            <person name="Oberbeckmann S."/>
            <person name="Bunk B."/>
            <person name="Jeske O."/>
            <person name="Meyerdierks A."/>
            <person name="Storesund J.E."/>
            <person name="Kallscheuer N."/>
            <person name="Luecker S."/>
            <person name="Lage O.M."/>
            <person name="Pohl T."/>
            <person name="Merkel B.J."/>
            <person name="Hornburger P."/>
            <person name="Mueller R.-W."/>
            <person name="Bruemmer F."/>
            <person name="Labrenz M."/>
            <person name="Spormann A.M."/>
            <person name="Op Den Camp H."/>
            <person name="Overmann J."/>
            <person name="Amann R."/>
            <person name="Jetten M.S.M."/>
            <person name="Mascher T."/>
            <person name="Medema M.H."/>
            <person name="Devos D.P."/>
            <person name="Kaster A.-K."/>
            <person name="Ovreas L."/>
            <person name="Rohde M."/>
            <person name="Galperin M.Y."/>
            <person name="Jogler C."/>
        </authorList>
    </citation>
    <scope>NUCLEOTIDE SEQUENCE [LARGE SCALE GENOMIC DNA]</scope>
    <source>
        <strain evidence="1 2">Pla22</strain>
    </source>
</reference>